<feature type="region of interest" description="Disordered" evidence="11">
    <location>
        <begin position="305"/>
        <end position="328"/>
    </location>
</feature>
<dbReference type="Pfam" id="PF00010">
    <property type="entry name" value="HLH"/>
    <property type="match status" value="1"/>
</dbReference>
<dbReference type="InterPro" id="IPR012682">
    <property type="entry name" value="Tscrpt_reg_Myc_N"/>
</dbReference>
<comment type="function">
    <text evidence="1 9">Transcription factor that binds DNA in a non-specific manner, yet also specifically recognizes the core sequence 5'-CAC[GA]TG-3'. Activates the transcription of growth-related genes.</text>
</comment>
<dbReference type="InterPro" id="IPR036638">
    <property type="entry name" value="HLH_DNA-bd_sf"/>
</dbReference>
<sequence length="409" mass="46813">MPLNTNMASKNYDYDYDSVQPYFYIDNEEENFYHQQQSQLQPPAPSEDIWKKFELLPTPPLSPNRRPSLSSLFPSTADQLEMVTEFLGDDVVNQSFICDAYYSQSFLKSIIIQDCMWSSFSAVAKLEKVVSDRLATLQARKYSTSTGEPCTNPNVHYLQDLNTSTSECIDPSVVFSCPLGENPKPTKTSPTADLTYPLDTPPNSGSSSCSSDSESDEDEEEEEEDEVEEEEEEIDVVTVEKRKSMKRSDSSTSSGSTHHSPLVLKRCHVNIHQHNYAAHPSTRTEQPAVKRIRPDCSRRVLKQISNNRKCSSPRTSDSEDNDKRRTHNVLERQRRNELKLSFFALRDEIPDVANNEKAAKVVILKKATECIFSMQSDEQKLLSQKEHLRRKSEQLKRRLEQLMKSRHSE</sequence>
<dbReference type="CDD" id="cd11458">
    <property type="entry name" value="bHLHzip_c-Myc"/>
    <property type="match status" value="1"/>
</dbReference>
<keyword evidence="3" id="KW-0805">Transcription regulation</keyword>
<dbReference type="SUPFAM" id="SSF47459">
    <property type="entry name" value="HLH, helix-loop-helix DNA-binding domain"/>
    <property type="match status" value="1"/>
</dbReference>
<feature type="compositionally biased region" description="Acidic residues" evidence="11">
    <location>
        <begin position="213"/>
        <end position="235"/>
    </location>
</feature>
<protein>
    <recommendedName>
        <fullName evidence="9">Transcriptional regulator</fullName>
    </recommendedName>
</protein>
<dbReference type="InterPro" id="IPR002418">
    <property type="entry name" value="Tscrpt_reg_Myc"/>
</dbReference>
<dbReference type="GO" id="GO:0005634">
    <property type="term" value="C:nucleus"/>
    <property type="evidence" value="ECO:0007669"/>
    <property type="project" value="UniProtKB-SubCell"/>
</dbReference>
<keyword evidence="14" id="KW-1185">Reference proteome</keyword>
<dbReference type="InterPro" id="IPR050433">
    <property type="entry name" value="Myc_transcription_factors"/>
</dbReference>
<dbReference type="Pfam" id="PF02344">
    <property type="entry name" value="Myc-LZ"/>
    <property type="match status" value="1"/>
</dbReference>
<keyword evidence="10" id="KW-0175">Coiled coil</keyword>
<keyword evidence="5" id="KW-0010">Activator</keyword>
<comment type="caution">
    <text evidence="13">The sequence shown here is derived from an EMBL/GenBank/DDBJ whole genome shotgun (WGS) entry which is preliminary data.</text>
</comment>
<evidence type="ECO:0000259" key="12">
    <source>
        <dbReference type="PROSITE" id="PS50888"/>
    </source>
</evidence>
<organism evidence="13 14">
    <name type="scientific">Umbra pygmaea</name>
    <name type="common">Eastern mudminnow</name>
    <dbReference type="NCBI Taxonomy" id="75934"/>
    <lineage>
        <taxon>Eukaryota</taxon>
        <taxon>Metazoa</taxon>
        <taxon>Chordata</taxon>
        <taxon>Craniata</taxon>
        <taxon>Vertebrata</taxon>
        <taxon>Euteleostomi</taxon>
        <taxon>Actinopterygii</taxon>
        <taxon>Neopterygii</taxon>
        <taxon>Teleostei</taxon>
        <taxon>Protacanthopterygii</taxon>
        <taxon>Esociformes</taxon>
        <taxon>Umbridae</taxon>
        <taxon>Umbra</taxon>
    </lineage>
</organism>
<evidence type="ECO:0000256" key="7">
    <source>
        <dbReference type="ARBA" id="ARBA00023242"/>
    </source>
</evidence>
<dbReference type="EMBL" id="JAGEUA010000009">
    <property type="protein sequence ID" value="KAL0966714.1"/>
    <property type="molecule type" value="Genomic_DNA"/>
</dbReference>
<name>A0ABD0W653_UMBPY</name>
<dbReference type="GO" id="GO:0003677">
    <property type="term" value="F:DNA binding"/>
    <property type="evidence" value="ECO:0007669"/>
    <property type="project" value="UniProtKB-UniRule"/>
</dbReference>
<keyword evidence="7 9" id="KW-0539">Nucleus</keyword>
<feature type="region of interest" description="Disordered" evidence="11">
    <location>
        <begin position="180"/>
        <end position="262"/>
    </location>
</feature>
<evidence type="ECO:0000256" key="3">
    <source>
        <dbReference type="ARBA" id="ARBA00023015"/>
    </source>
</evidence>
<dbReference type="InterPro" id="IPR003327">
    <property type="entry name" value="Myc-LZ"/>
</dbReference>
<comment type="subunit">
    <text evidence="8">Efficient DNA binding requires dimerization with another bHLH protein. Binds DNA as a heterodimer with MAX.</text>
</comment>
<dbReference type="FunFam" id="4.10.280.10:FF:000019">
    <property type="entry name" value="Myc proto-oncogene protein"/>
    <property type="match status" value="1"/>
</dbReference>
<dbReference type="Proteomes" id="UP001557470">
    <property type="component" value="Unassembled WGS sequence"/>
</dbReference>
<dbReference type="PIRSF" id="PIRSF001705">
    <property type="entry name" value="Myc_protein"/>
    <property type="match status" value="1"/>
</dbReference>
<evidence type="ECO:0000256" key="10">
    <source>
        <dbReference type="SAM" id="Coils"/>
    </source>
</evidence>
<gene>
    <name evidence="13" type="ORF">UPYG_G00299160</name>
</gene>
<evidence type="ECO:0000256" key="5">
    <source>
        <dbReference type="ARBA" id="ARBA00023159"/>
    </source>
</evidence>
<evidence type="ECO:0000256" key="11">
    <source>
        <dbReference type="SAM" id="MobiDB-lite"/>
    </source>
</evidence>
<dbReference type="PANTHER" id="PTHR45851">
    <property type="entry name" value="MYC PROTO-ONCOGENE"/>
    <property type="match status" value="1"/>
</dbReference>
<dbReference type="AlphaFoldDB" id="A0ABD0W653"/>
<evidence type="ECO:0000313" key="13">
    <source>
        <dbReference type="EMBL" id="KAL0966714.1"/>
    </source>
</evidence>
<feature type="compositionally biased region" description="Low complexity" evidence="11">
    <location>
        <begin position="250"/>
        <end position="260"/>
    </location>
</feature>
<evidence type="ECO:0000256" key="9">
    <source>
        <dbReference type="PIRNR" id="PIRNR001705"/>
    </source>
</evidence>
<reference evidence="13 14" key="1">
    <citation type="submission" date="2024-06" db="EMBL/GenBank/DDBJ databases">
        <authorList>
            <person name="Pan Q."/>
            <person name="Wen M."/>
            <person name="Jouanno E."/>
            <person name="Zahm M."/>
            <person name="Klopp C."/>
            <person name="Cabau C."/>
            <person name="Louis A."/>
            <person name="Berthelot C."/>
            <person name="Parey E."/>
            <person name="Roest Crollius H."/>
            <person name="Montfort J."/>
            <person name="Robinson-Rechavi M."/>
            <person name="Bouchez O."/>
            <person name="Lampietro C."/>
            <person name="Lopez Roques C."/>
            <person name="Donnadieu C."/>
            <person name="Postlethwait J."/>
            <person name="Bobe J."/>
            <person name="Verreycken H."/>
            <person name="Guiguen Y."/>
        </authorList>
    </citation>
    <scope>NUCLEOTIDE SEQUENCE [LARGE SCALE GENOMIC DNA]</scope>
    <source>
        <strain evidence="13">Up_M1</strain>
        <tissue evidence="13">Testis</tissue>
    </source>
</reference>
<evidence type="ECO:0000256" key="1">
    <source>
        <dbReference type="ARBA" id="ARBA00003607"/>
    </source>
</evidence>
<dbReference type="SMART" id="SM00353">
    <property type="entry name" value="HLH"/>
    <property type="match status" value="1"/>
</dbReference>
<evidence type="ECO:0000256" key="4">
    <source>
        <dbReference type="ARBA" id="ARBA00023125"/>
    </source>
</evidence>
<feature type="compositionally biased region" description="Polar residues" evidence="11">
    <location>
        <begin position="305"/>
        <end position="315"/>
    </location>
</feature>
<accession>A0ABD0W653</accession>
<dbReference type="Gene3D" id="4.10.280.10">
    <property type="entry name" value="Helix-loop-helix DNA-binding domain"/>
    <property type="match status" value="1"/>
</dbReference>
<evidence type="ECO:0000313" key="14">
    <source>
        <dbReference type="Proteomes" id="UP001557470"/>
    </source>
</evidence>
<keyword evidence="4 9" id="KW-0238">DNA-binding</keyword>
<dbReference type="PRINTS" id="PR00044">
    <property type="entry name" value="LEUZIPPRMYC"/>
</dbReference>
<proteinExistence type="predicted"/>
<feature type="domain" description="BHLH" evidence="12">
    <location>
        <begin position="322"/>
        <end position="374"/>
    </location>
</feature>
<dbReference type="PROSITE" id="PS50888">
    <property type="entry name" value="BHLH"/>
    <property type="match status" value="1"/>
</dbReference>
<feature type="compositionally biased region" description="Basic and acidic residues" evidence="11">
    <location>
        <begin position="238"/>
        <end position="249"/>
    </location>
</feature>
<comment type="subcellular location">
    <subcellularLocation>
        <location evidence="2 9">Nucleus</location>
    </subcellularLocation>
</comment>
<feature type="coiled-coil region" evidence="10">
    <location>
        <begin position="378"/>
        <end position="405"/>
    </location>
</feature>
<keyword evidence="6" id="KW-0804">Transcription</keyword>
<dbReference type="Pfam" id="PF01056">
    <property type="entry name" value="Myc_N"/>
    <property type="match status" value="1"/>
</dbReference>
<evidence type="ECO:0000256" key="6">
    <source>
        <dbReference type="ARBA" id="ARBA00023163"/>
    </source>
</evidence>
<evidence type="ECO:0000256" key="2">
    <source>
        <dbReference type="ARBA" id="ARBA00004123"/>
    </source>
</evidence>
<evidence type="ECO:0000256" key="8">
    <source>
        <dbReference type="ARBA" id="ARBA00025872"/>
    </source>
</evidence>
<dbReference type="InterPro" id="IPR011598">
    <property type="entry name" value="bHLH_dom"/>
</dbReference>